<protein>
    <recommendedName>
        <fullName evidence="4">GP-PDE domain-containing protein</fullName>
    </recommendedName>
</protein>
<organism evidence="2 3">
    <name type="scientific">Sulfitobacter aestuariivivens</name>
    <dbReference type="NCBI Taxonomy" id="2766981"/>
    <lineage>
        <taxon>Bacteria</taxon>
        <taxon>Pseudomonadati</taxon>
        <taxon>Pseudomonadota</taxon>
        <taxon>Alphaproteobacteria</taxon>
        <taxon>Rhodobacterales</taxon>
        <taxon>Roseobacteraceae</taxon>
        <taxon>Sulfitobacter</taxon>
    </lineage>
</organism>
<keyword evidence="1" id="KW-0472">Membrane</keyword>
<evidence type="ECO:0000313" key="3">
    <source>
        <dbReference type="Proteomes" id="UP000635142"/>
    </source>
</evidence>
<dbReference type="RefSeq" id="WP_191076446.1">
    <property type="nucleotide sequence ID" value="NZ_JACTAG010000002.1"/>
</dbReference>
<dbReference type="AlphaFoldDB" id="A0A927D790"/>
<dbReference type="GO" id="GO:0006629">
    <property type="term" value="P:lipid metabolic process"/>
    <property type="evidence" value="ECO:0007669"/>
    <property type="project" value="InterPro"/>
</dbReference>
<keyword evidence="1" id="KW-0812">Transmembrane</keyword>
<dbReference type="EMBL" id="JACTAG010000002">
    <property type="protein sequence ID" value="MBD3665473.1"/>
    <property type="molecule type" value="Genomic_DNA"/>
</dbReference>
<evidence type="ECO:0008006" key="4">
    <source>
        <dbReference type="Google" id="ProtNLM"/>
    </source>
</evidence>
<dbReference type="SUPFAM" id="SSF51695">
    <property type="entry name" value="PLC-like phosphodiesterases"/>
    <property type="match status" value="1"/>
</dbReference>
<sequence length="296" mass="32973">MKNPYYTLTVALLSIVIVISFGFWFWKSPLNADCIDVSPTSAPGPAPEMDAVVSSEVDPPYVRYHNEFDRLECCLDIAHAGGAYLGQPYTNSLEALERNYGLGRRVFEVDFAPTCAGQIVLAHDWKNRGRVRPTLNEFRTELSDHGLTGMTLQELVAWLAARPGSKLVTDTKYPDVQLALLSHLEAASSKQFVRDQVVIQVYSEAEIDAPYLRDQAKILTIYKMGRITPEMIGTIAMSSDIIALTIPETFAKKHLAALRKDLTTLPIYVHGSPSRINSLEYQSFLNNLGASGFYHE</sequence>
<evidence type="ECO:0000256" key="1">
    <source>
        <dbReference type="SAM" id="Phobius"/>
    </source>
</evidence>
<keyword evidence="1" id="KW-1133">Transmembrane helix</keyword>
<name>A0A927D790_9RHOB</name>
<comment type="caution">
    <text evidence="2">The sequence shown here is derived from an EMBL/GenBank/DDBJ whole genome shotgun (WGS) entry which is preliminary data.</text>
</comment>
<evidence type="ECO:0000313" key="2">
    <source>
        <dbReference type="EMBL" id="MBD3665473.1"/>
    </source>
</evidence>
<gene>
    <name evidence="2" type="ORF">H9Q16_16190</name>
</gene>
<reference evidence="2" key="1">
    <citation type="submission" date="2020-08" db="EMBL/GenBank/DDBJ databases">
        <title>Sulfitobacter aestuariivivens sp. nov., isolated from a tidal flat.</title>
        <authorList>
            <person name="Park S."/>
            <person name="Yoon J.-H."/>
        </authorList>
    </citation>
    <scope>NUCLEOTIDE SEQUENCE</scope>
    <source>
        <strain evidence="2">TSTF-M16</strain>
    </source>
</reference>
<dbReference type="GO" id="GO:0008081">
    <property type="term" value="F:phosphoric diester hydrolase activity"/>
    <property type="evidence" value="ECO:0007669"/>
    <property type="project" value="InterPro"/>
</dbReference>
<feature type="transmembrane region" description="Helical" evidence="1">
    <location>
        <begin position="5"/>
        <end position="26"/>
    </location>
</feature>
<proteinExistence type="predicted"/>
<dbReference type="Gene3D" id="3.20.20.190">
    <property type="entry name" value="Phosphatidylinositol (PI) phosphodiesterase"/>
    <property type="match status" value="1"/>
</dbReference>
<keyword evidence="3" id="KW-1185">Reference proteome</keyword>
<dbReference type="InterPro" id="IPR017946">
    <property type="entry name" value="PLC-like_Pdiesterase_TIM-brl"/>
</dbReference>
<accession>A0A927D790</accession>
<dbReference type="Proteomes" id="UP000635142">
    <property type="component" value="Unassembled WGS sequence"/>
</dbReference>